<comment type="caution">
    <text evidence="4">The sequence shown here is derived from an EMBL/GenBank/DDBJ whole genome shotgun (WGS) entry which is preliminary data.</text>
</comment>
<sequence length="219" mass="24850">MSKLTLYSYWRSTAAYRVRIALNLKGLDYETKAIHLVKDGGEQHSDAYRGVNPQGLVPSLVTAEGDVITQSMAIMEYLDELQPEPALLPENPVTRAQCRAAAQTIVSDIHPLDNLRVLQYLKKQGWQQDQVDDWYAHWIHQGFKALEQQVKTGTTDYMHADHPCISDICLVAQIYNANRFDVPLDDYPRLTEINRRCLVLNEFANAAPEQQPDAPEVLS</sequence>
<feature type="domain" description="GST N-terminal" evidence="2">
    <location>
        <begin position="2"/>
        <end position="86"/>
    </location>
</feature>
<dbReference type="Gene3D" id="1.20.1050.10">
    <property type="match status" value="1"/>
</dbReference>
<dbReference type="Gene3D" id="3.40.30.10">
    <property type="entry name" value="Glutaredoxin"/>
    <property type="match status" value="1"/>
</dbReference>
<dbReference type="GO" id="GO:0004364">
    <property type="term" value="F:glutathione transferase activity"/>
    <property type="evidence" value="ECO:0007669"/>
    <property type="project" value="TreeGrafter"/>
</dbReference>
<keyword evidence="5" id="KW-1185">Reference proteome</keyword>
<dbReference type="SUPFAM" id="SSF47616">
    <property type="entry name" value="GST C-terminal domain-like"/>
    <property type="match status" value="1"/>
</dbReference>
<dbReference type="AlphaFoldDB" id="A0A917CUD6"/>
<gene>
    <name evidence="4" type="primary">maiA</name>
    <name evidence="4" type="ORF">GCM10011365_20570</name>
</gene>
<dbReference type="PANTHER" id="PTHR42673">
    <property type="entry name" value="MALEYLACETOACETATE ISOMERASE"/>
    <property type="match status" value="1"/>
</dbReference>
<proteinExistence type="inferred from homology"/>
<dbReference type="PROSITE" id="PS50405">
    <property type="entry name" value="GST_CTER"/>
    <property type="match status" value="1"/>
</dbReference>
<protein>
    <submittedName>
        <fullName evidence="4">Maleylacetoacetate isomerase</fullName>
    </submittedName>
</protein>
<dbReference type="GO" id="GO:0016034">
    <property type="term" value="F:maleylacetoacetate isomerase activity"/>
    <property type="evidence" value="ECO:0007669"/>
    <property type="project" value="TreeGrafter"/>
</dbReference>
<organism evidence="4 5">
    <name type="scientific">Marinicella pacifica</name>
    <dbReference type="NCBI Taxonomy" id="1171543"/>
    <lineage>
        <taxon>Bacteria</taxon>
        <taxon>Pseudomonadati</taxon>
        <taxon>Pseudomonadota</taxon>
        <taxon>Gammaproteobacteria</taxon>
        <taxon>Lysobacterales</taxon>
        <taxon>Marinicellaceae</taxon>
        <taxon>Marinicella</taxon>
    </lineage>
</organism>
<dbReference type="EMBL" id="BMEO01000010">
    <property type="protein sequence ID" value="GGF99158.1"/>
    <property type="molecule type" value="Genomic_DNA"/>
</dbReference>
<feature type="domain" description="GST C-terminal" evidence="3">
    <location>
        <begin position="91"/>
        <end position="216"/>
    </location>
</feature>
<comment type="similarity">
    <text evidence="1">Belongs to the GST superfamily. Zeta family.</text>
</comment>
<evidence type="ECO:0000259" key="2">
    <source>
        <dbReference type="PROSITE" id="PS50404"/>
    </source>
</evidence>
<dbReference type="GO" id="GO:0006559">
    <property type="term" value="P:L-phenylalanine catabolic process"/>
    <property type="evidence" value="ECO:0007669"/>
    <property type="project" value="TreeGrafter"/>
</dbReference>
<evidence type="ECO:0000313" key="5">
    <source>
        <dbReference type="Proteomes" id="UP000605253"/>
    </source>
</evidence>
<dbReference type="CDD" id="cd03042">
    <property type="entry name" value="GST_N_Zeta"/>
    <property type="match status" value="1"/>
</dbReference>
<evidence type="ECO:0000313" key="4">
    <source>
        <dbReference type="EMBL" id="GGF99158.1"/>
    </source>
</evidence>
<dbReference type="RefSeq" id="WP_229728323.1">
    <property type="nucleotide sequence ID" value="NZ_BAABJF010000006.1"/>
</dbReference>
<dbReference type="NCBIfam" id="TIGR01262">
    <property type="entry name" value="maiA"/>
    <property type="match status" value="1"/>
</dbReference>
<accession>A0A917CUD6</accession>
<dbReference type="SFLD" id="SFLDS00019">
    <property type="entry name" value="Glutathione_Transferase_(cytos"/>
    <property type="match status" value="1"/>
</dbReference>
<dbReference type="Pfam" id="PF13409">
    <property type="entry name" value="GST_N_2"/>
    <property type="match status" value="1"/>
</dbReference>
<dbReference type="InterPro" id="IPR010987">
    <property type="entry name" value="Glutathione-S-Trfase_C-like"/>
</dbReference>
<dbReference type="InterPro" id="IPR036282">
    <property type="entry name" value="Glutathione-S-Trfase_C_sf"/>
</dbReference>
<dbReference type="InterPro" id="IPR034333">
    <property type="entry name" value="GST_Zeta_N"/>
</dbReference>
<dbReference type="SUPFAM" id="SSF52833">
    <property type="entry name" value="Thioredoxin-like"/>
    <property type="match status" value="1"/>
</dbReference>
<dbReference type="InterPro" id="IPR034330">
    <property type="entry name" value="GST_Zeta_C"/>
</dbReference>
<name>A0A917CUD6_9GAMM</name>
<evidence type="ECO:0000259" key="3">
    <source>
        <dbReference type="PROSITE" id="PS50405"/>
    </source>
</evidence>
<dbReference type="PROSITE" id="PS50404">
    <property type="entry name" value="GST_NTER"/>
    <property type="match status" value="1"/>
</dbReference>
<dbReference type="InterPro" id="IPR036249">
    <property type="entry name" value="Thioredoxin-like_sf"/>
</dbReference>
<dbReference type="InterPro" id="IPR040079">
    <property type="entry name" value="Glutathione_S-Trfase"/>
</dbReference>
<reference evidence="4" key="1">
    <citation type="journal article" date="2014" name="Int. J. Syst. Evol. Microbiol.">
        <title>Complete genome sequence of Corynebacterium casei LMG S-19264T (=DSM 44701T), isolated from a smear-ripened cheese.</title>
        <authorList>
            <consortium name="US DOE Joint Genome Institute (JGI-PGF)"/>
            <person name="Walter F."/>
            <person name="Albersmeier A."/>
            <person name="Kalinowski J."/>
            <person name="Ruckert C."/>
        </authorList>
    </citation>
    <scope>NUCLEOTIDE SEQUENCE</scope>
    <source>
        <strain evidence="4">CGMCC 1.12181</strain>
    </source>
</reference>
<dbReference type="Proteomes" id="UP000605253">
    <property type="component" value="Unassembled WGS sequence"/>
</dbReference>
<dbReference type="PANTHER" id="PTHR42673:SF21">
    <property type="entry name" value="GLUTATHIONE S-TRANSFERASE YFCF"/>
    <property type="match status" value="1"/>
</dbReference>
<dbReference type="CDD" id="cd03191">
    <property type="entry name" value="GST_C_Zeta"/>
    <property type="match status" value="1"/>
</dbReference>
<evidence type="ECO:0000256" key="1">
    <source>
        <dbReference type="ARBA" id="ARBA00010007"/>
    </source>
</evidence>
<dbReference type="SFLD" id="SFLDG00358">
    <property type="entry name" value="Main_(cytGST)"/>
    <property type="match status" value="1"/>
</dbReference>
<reference evidence="4" key="2">
    <citation type="submission" date="2020-09" db="EMBL/GenBank/DDBJ databases">
        <authorList>
            <person name="Sun Q."/>
            <person name="Zhou Y."/>
        </authorList>
    </citation>
    <scope>NUCLEOTIDE SEQUENCE</scope>
    <source>
        <strain evidence="4">CGMCC 1.12181</strain>
    </source>
</reference>
<dbReference type="InterPro" id="IPR004045">
    <property type="entry name" value="Glutathione_S-Trfase_N"/>
</dbReference>
<keyword evidence="4" id="KW-0413">Isomerase</keyword>
<dbReference type="GO" id="GO:0005737">
    <property type="term" value="C:cytoplasm"/>
    <property type="evidence" value="ECO:0007669"/>
    <property type="project" value="InterPro"/>
</dbReference>
<dbReference type="InterPro" id="IPR005955">
    <property type="entry name" value="GST_Zeta"/>
</dbReference>
<dbReference type="GO" id="GO:0006749">
    <property type="term" value="P:glutathione metabolic process"/>
    <property type="evidence" value="ECO:0007669"/>
    <property type="project" value="TreeGrafter"/>
</dbReference>